<dbReference type="Proteomes" id="UP001187471">
    <property type="component" value="Unassembled WGS sequence"/>
</dbReference>
<sequence>METKKFDPKKLLNDKKFWFACFLIAWAAALQGHMTWVQRQDAFKQKFKTLEENSDKNELTENQHFDNHYAILVHKLKLEDRRVPGLPGTGKCTEGRAYNATIFGLKRVKPG</sequence>
<protein>
    <submittedName>
        <fullName evidence="1">Uncharacterized protein</fullName>
    </submittedName>
</protein>
<name>A0AA88UNL6_9ASTE</name>
<proteinExistence type="predicted"/>
<accession>A0AA88UNL6</accession>
<dbReference type="EMBL" id="JAVXUO010000938">
    <property type="protein sequence ID" value="KAK2987778.1"/>
    <property type="molecule type" value="Genomic_DNA"/>
</dbReference>
<organism evidence="1 2">
    <name type="scientific">Escallonia rubra</name>
    <dbReference type="NCBI Taxonomy" id="112253"/>
    <lineage>
        <taxon>Eukaryota</taxon>
        <taxon>Viridiplantae</taxon>
        <taxon>Streptophyta</taxon>
        <taxon>Embryophyta</taxon>
        <taxon>Tracheophyta</taxon>
        <taxon>Spermatophyta</taxon>
        <taxon>Magnoliopsida</taxon>
        <taxon>eudicotyledons</taxon>
        <taxon>Gunneridae</taxon>
        <taxon>Pentapetalae</taxon>
        <taxon>asterids</taxon>
        <taxon>campanulids</taxon>
        <taxon>Escalloniales</taxon>
        <taxon>Escalloniaceae</taxon>
        <taxon>Escallonia</taxon>
    </lineage>
</organism>
<dbReference type="PANTHER" id="PTHR48183">
    <property type="entry name" value="PROTEIN, PUTATIVE-RELATED"/>
    <property type="match status" value="1"/>
</dbReference>
<dbReference type="PANTHER" id="PTHR48183:SF1">
    <property type="entry name" value="PROTEIN, PUTATIVE-RELATED"/>
    <property type="match status" value="1"/>
</dbReference>
<gene>
    <name evidence="1" type="ORF">RJ640_030668</name>
</gene>
<keyword evidence="2" id="KW-1185">Reference proteome</keyword>
<comment type="caution">
    <text evidence="1">The sequence shown here is derived from an EMBL/GenBank/DDBJ whole genome shotgun (WGS) entry which is preliminary data.</text>
</comment>
<dbReference type="AlphaFoldDB" id="A0AA88UNL6"/>
<evidence type="ECO:0000313" key="2">
    <source>
        <dbReference type="Proteomes" id="UP001187471"/>
    </source>
</evidence>
<evidence type="ECO:0000313" key="1">
    <source>
        <dbReference type="EMBL" id="KAK2987778.1"/>
    </source>
</evidence>
<reference evidence="1" key="1">
    <citation type="submission" date="2022-12" db="EMBL/GenBank/DDBJ databases">
        <title>Draft genome assemblies for two species of Escallonia (Escalloniales).</title>
        <authorList>
            <person name="Chanderbali A."/>
            <person name="Dervinis C."/>
            <person name="Anghel I."/>
            <person name="Soltis D."/>
            <person name="Soltis P."/>
            <person name="Zapata F."/>
        </authorList>
    </citation>
    <scope>NUCLEOTIDE SEQUENCE</scope>
    <source>
        <strain evidence="1">UCBG92.1500</strain>
        <tissue evidence="1">Leaf</tissue>
    </source>
</reference>